<dbReference type="RefSeq" id="XP_002847025.1">
    <property type="nucleotide sequence ID" value="XM_002846979.1"/>
</dbReference>
<gene>
    <name evidence="2" type="ORF">MCYG_04762</name>
</gene>
<keyword evidence="3" id="KW-1185">Reference proteome</keyword>
<dbReference type="OMA" id="VMNHYRF"/>
<dbReference type="AlphaFoldDB" id="C5FPZ0"/>
<name>C5FPZ0_ARTOC</name>
<evidence type="ECO:0000313" key="3">
    <source>
        <dbReference type="Proteomes" id="UP000002035"/>
    </source>
</evidence>
<dbReference type="eggNOG" id="ENOG502RAJN">
    <property type="taxonomic scope" value="Eukaryota"/>
</dbReference>
<dbReference type="STRING" id="554155.C5FPZ0"/>
<accession>C5FPZ0</accession>
<reference evidence="3" key="1">
    <citation type="journal article" date="2012" name="MBio">
        <title>Comparative genome analysis of Trichophyton rubrum and related dermatophytes reveals candidate genes involved in infection.</title>
        <authorList>
            <person name="Martinez D.A."/>
            <person name="Oliver B.G."/>
            <person name="Graeser Y."/>
            <person name="Goldberg J.M."/>
            <person name="Li W."/>
            <person name="Martinez-Rossi N.M."/>
            <person name="Monod M."/>
            <person name="Shelest E."/>
            <person name="Barton R.C."/>
            <person name="Birch E."/>
            <person name="Brakhage A.A."/>
            <person name="Chen Z."/>
            <person name="Gurr S.J."/>
            <person name="Heiman D."/>
            <person name="Heitman J."/>
            <person name="Kosti I."/>
            <person name="Rossi A."/>
            <person name="Saif S."/>
            <person name="Samalova M."/>
            <person name="Saunders C.W."/>
            <person name="Shea T."/>
            <person name="Summerbell R.C."/>
            <person name="Xu J."/>
            <person name="Young S."/>
            <person name="Zeng Q."/>
            <person name="Birren B.W."/>
            <person name="Cuomo C.A."/>
            <person name="White T.C."/>
        </authorList>
    </citation>
    <scope>NUCLEOTIDE SEQUENCE [LARGE SCALE GENOMIC DNA]</scope>
    <source>
        <strain evidence="3">ATCC MYA-4605 / CBS 113480</strain>
    </source>
</reference>
<organism evidence="2 3">
    <name type="scientific">Arthroderma otae (strain ATCC MYA-4605 / CBS 113480)</name>
    <name type="common">Microsporum canis</name>
    <dbReference type="NCBI Taxonomy" id="554155"/>
    <lineage>
        <taxon>Eukaryota</taxon>
        <taxon>Fungi</taxon>
        <taxon>Dikarya</taxon>
        <taxon>Ascomycota</taxon>
        <taxon>Pezizomycotina</taxon>
        <taxon>Eurotiomycetes</taxon>
        <taxon>Eurotiomycetidae</taxon>
        <taxon>Onygenales</taxon>
        <taxon>Arthrodermataceae</taxon>
        <taxon>Microsporum</taxon>
    </lineage>
</organism>
<protein>
    <submittedName>
        <fullName evidence="2">Uncharacterized protein</fullName>
    </submittedName>
</protein>
<dbReference type="OrthoDB" id="3912356at2759"/>
<dbReference type="Proteomes" id="UP000002035">
    <property type="component" value="Unassembled WGS sequence"/>
</dbReference>
<keyword evidence="1" id="KW-0732">Signal</keyword>
<dbReference type="EMBL" id="DS995704">
    <property type="protein sequence ID" value="EEQ31943.1"/>
    <property type="molecule type" value="Genomic_DNA"/>
</dbReference>
<sequence length="373" mass="43570">MNFLYLASTISPVLLLIYLLPPDWEKLQKRCEAPFLRWPLYTRVKRIIGNLLWPSYYQPIDKLLPLDCRSPIYSLNNDAVYYITSMLPPADAAAFVLSCRAIWQAAGGQNFLTRLSKSDESCLDFFERIEADYPKHVLCYRCKKFHSHCRSPSGLKPDACDTESSVHFLGPPKDYRTWHLTYRQAKEVMNHYRFGPTHGRCAPKAIHYHTFAQEINQYQHYVKGVWNFDMKFIGNNLILREDIWIKYKLDGHLSTSDAVSMCEGWNKHLSLGRAMGTNDELHSCYRCPYSSSEREIQVSYLRYKPGYGLLRSTLWENLGACQNSDTDLWNHGTWFNPCTFSPLAIDPAELRYKHHFDTRLPARDHSGWKVNFW</sequence>
<dbReference type="GeneID" id="9230141"/>
<feature type="signal peptide" evidence="1">
    <location>
        <begin position="1"/>
        <end position="15"/>
    </location>
</feature>
<feature type="chain" id="PRO_5013130392" evidence="1">
    <location>
        <begin position="16"/>
        <end position="373"/>
    </location>
</feature>
<proteinExistence type="predicted"/>
<dbReference type="HOGENOM" id="CLU_057350_0_0_1"/>
<dbReference type="VEuPathDB" id="FungiDB:MCYG_04762"/>
<evidence type="ECO:0000256" key="1">
    <source>
        <dbReference type="SAM" id="SignalP"/>
    </source>
</evidence>
<evidence type="ECO:0000313" key="2">
    <source>
        <dbReference type="EMBL" id="EEQ31943.1"/>
    </source>
</evidence>